<evidence type="ECO:0000313" key="9">
    <source>
        <dbReference type="EMBL" id="MFD0781550.1"/>
    </source>
</evidence>
<dbReference type="EMBL" id="JBHTIM010000001">
    <property type="protein sequence ID" value="MFD0781550.1"/>
    <property type="molecule type" value="Genomic_DNA"/>
</dbReference>
<feature type="domain" description="Holliday junction DNA helicase RuvA C-terminal" evidence="8">
    <location>
        <begin position="154"/>
        <end position="199"/>
    </location>
</feature>
<dbReference type="InterPro" id="IPR000085">
    <property type="entry name" value="RuvA"/>
</dbReference>
<keyword evidence="5 6" id="KW-0234">DNA repair</keyword>
<dbReference type="Pfam" id="PF07499">
    <property type="entry name" value="RuvA_C"/>
    <property type="match status" value="1"/>
</dbReference>
<keyword evidence="3 6" id="KW-0238">DNA-binding</keyword>
<sequence length="209" mass="21073">MISSLTGAVAHVDQDSLVVDVGGVGLSVAVPPQVARSTHIGERIRLHTTLIVREDALSLVGFDSREELSVFSLLLGVTGVGPKSALGVLSSLTVPQIAEAVASDDDAPFRRVSGIGPKTAKLIVVQLAGKIDAPPPAHSSDGAVAPASDDVVTHVVQALIGLGWPERTAAEAVAATASSADAPDLANVPALLRATLATLGPARKEPVGG</sequence>
<dbReference type="Gene3D" id="2.40.50.140">
    <property type="entry name" value="Nucleic acid-binding proteins"/>
    <property type="match status" value="1"/>
</dbReference>
<dbReference type="Gene3D" id="1.10.8.10">
    <property type="entry name" value="DNA helicase RuvA subunit, C-terminal domain"/>
    <property type="match status" value="1"/>
</dbReference>
<comment type="subcellular location">
    <subcellularLocation>
        <location evidence="6">Cytoplasm</location>
    </subcellularLocation>
</comment>
<dbReference type="Pfam" id="PF14520">
    <property type="entry name" value="HHH_5"/>
    <property type="match status" value="1"/>
</dbReference>
<dbReference type="InterPro" id="IPR010994">
    <property type="entry name" value="RuvA_2-like"/>
</dbReference>
<dbReference type="InterPro" id="IPR036267">
    <property type="entry name" value="RuvA_C_sf"/>
</dbReference>
<dbReference type="Pfam" id="PF01330">
    <property type="entry name" value="RuvA_N"/>
    <property type="match status" value="1"/>
</dbReference>
<proteinExistence type="inferred from homology"/>
<evidence type="ECO:0000256" key="5">
    <source>
        <dbReference type="ARBA" id="ARBA00023204"/>
    </source>
</evidence>
<feature type="domain" description="DNA helicase Holliday junction RuvA type" evidence="7">
    <location>
        <begin position="1"/>
        <end position="59"/>
    </location>
</feature>
<comment type="similarity">
    <text evidence="6">Belongs to the RuvA family.</text>
</comment>
<keyword evidence="10" id="KW-1185">Reference proteome</keyword>
<protein>
    <recommendedName>
        <fullName evidence="6">Holliday junction branch migration complex subunit RuvA</fullName>
    </recommendedName>
</protein>
<evidence type="ECO:0000256" key="4">
    <source>
        <dbReference type="ARBA" id="ARBA00023172"/>
    </source>
</evidence>
<evidence type="ECO:0000259" key="8">
    <source>
        <dbReference type="Pfam" id="PF07499"/>
    </source>
</evidence>
<dbReference type="RefSeq" id="WP_378752007.1">
    <property type="nucleotide sequence ID" value="NZ_JBHSSV010000007.1"/>
</dbReference>
<feature type="region of interest" description="Domain III" evidence="6">
    <location>
        <begin position="150"/>
        <end position="209"/>
    </location>
</feature>
<dbReference type="Gene3D" id="1.10.150.20">
    <property type="entry name" value="5' to 3' exonuclease, C-terminal subdomain"/>
    <property type="match status" value="1"/>
</dbReference>
<dbReference type="InterPro" id="IPR013849">
    <property type="entry name" value="DNA_helicase_Holl-junc_RuvA_I"/>
</dbReference>
<dbReference type="NCBIfam" id="TIGR00084">
    <property type="entry name" value="ruvA"/>
    <property type="match status" value="1"/>
</dbReference>
<reference evidence="10" key="1">
    <citation type="journal article" date="2019" name="Int. J. Syst. Evol. Microbiol.">
        <title>The Global Catalogue of Microorganisms (GCM) 10K type strain sequencing project: providing services to taxonomists for standard genome sequencing and annotation.</title>
        <authorList>
            <consortium name="The Broad Institute Genomics Platform"/>
            <consortium name="The Broad Institute Genome Sequencing Center for Infectious Disease"/>
            <person name="Wu L."/>
            <person name="Ma J."/>
        </authorList>
    </citation>
    <scope>NUCLEOTIDE SEQUENCE [LARGE SCALE GENOMIC DNA]</scope>
    <source>
        <strain evidence="10">CCUG 50754</strain>
    </source>
</reference>
<dbReference type="GO" id="GO:0003678">
    <property type="term" value="F:DNA helicase activity"/>
    <property type="evidence" value="ECO:0007669"/>
    <property type="project" value="UniProtKB-EC"/>
</dbReference>
<keyword evidence="1 6" id="KW-0963">Cytoplasm</keyword>
<evidence type="ECO:0000313" key="10">
    <source>
        <dbReference type="Proteomes" id="UP001597042"/>
    </source>
</evidence>
<evidence type="ECO:0000256" key="1">
    <source>
        <dbReference type="ARBA" id="ARBA00022490"/>
    </source>
</evidence>
<gene>
    <name evidence="6 9" type="primary">ruvA</name>
    <name evidence="9" type="ORF">ACFQZV_09635</name>
</gene>
<dbReference type="SUPFAM" id="SSF46929">
    <property type="entry name" value="DNA helicase RuvA subunit, C-terminal domain"/>
    <property type="match status" value="1"/>
</dbReference>
<organism evidence="9 10">
    <name type="scientific">Microbacterium koreense</name>
    <dbReference type="NCBI Taxonomy" id="323761"/>
    <lineage>
        <taxon>Bacteria</taxon>
        <taxon>Bacillati</taxon>
        <taxon>Actinomycetota</taxon>
        <taxon>Actinomycetes</taxon>
        <taxon>Micrococcales</taxon>
        <taxon>Microbacteriaceae</taxon>
        <taxon>Microbacterium</taxon>
    </lineage>
</organism>
<dbReference type="Proteomes" id="UP001597042">
    <property type="component" value="Unassembled WGS sequence"/>
</dbReference>
<keyword evidence="2 6" id="KW-0227">DNA damage</keyword>
<dbReference type="InterPro" id="IPR011114">
    <property type="entry name" value="RuvA_C"/>
</dbReference>
<keyword evidence="9" id="KW-0378">Hydrolase</keyword>
<dbReference type="HAMAP" id="MF_00031">
    <property type="entry name" value="DNA_HJ_migration_RuvA"/>
    <property type="match status" value="1"/>
</dbReference>
<accession>A0ABW2ZSP7</accession>
<dbReference type="InterPro" id="IPR012340">
    <property type="entry name" value="NA-bd_OB-fold"/>
</dbReference>
<comment type="caution">
    <text evidence="9">The sequence shown here is derived from an EMBL/GenBank/DDBJ whole genome shotgun (WGS) entry which is preliminary data.</text>
</comment>
<comment type="function">
    <text evidence="6">The RuvA-RuvB-RuvC complex processes Holliday junction (HJ) DNA during genetic recombination and DNA repair, while the RuvA-RuvB complex plays an important role in the rescue of blocked DNA replication forks via replication fork reversal (RFR). RuvA specifically binds to HJ cruciform DNA, conferring on it an open structure. The RuvB hexamer acts as an ATP-dependent pump, pulling dsDNA into and through the RuvAB complex. HJ branch migration allows RuvC to scan DNA until it finds its consensus sequence, where it cleaves and resolves the cruciform DNA.</text>
</comment>
<dbReference type="GO" id="GO:0016787">
    <property type="term" value="F:hydrolase activity"/>
    <property type="evidence" value="ECO:0007669"/>
    <property type="project" value="UniProtKB-KW"/>
</dbReference>
<evidence type="ECO:0000259" key="7">
    <source>
        <dbReference type="Pfam" id="PF01330"/>
    </source>
</evidence>
<evidence type="ECO:0000256" key="2">
    <source>
        <dbReference type="ARBA" id="ARBA00022763"/>
    </source>
</evidence>
<evidence type="ECO:0000256" key="3">
    <source>
        <dbReference type="ARBA" id="ARBA00023125"/>
    </source>
</evidence>
<dbReference type="SUPFAM" id="SSF50249">
    <property type="entry name" value="Nucleic acid-binding proteins"/>
    <property type="match status" value="1"/>
</dbReference>
<evidence type="ECO:0000256" key="6">
    <source>
        <dbReference type="HAMAP-Rule" id="MF_00031"/>
    </source>
</evidence>
<name>A0ABW2ZSP7_9MICO</name>
<comment type="caution">
    <text evidence="6">Lacks conserved residue(s) required for the propagation of feature annotation.</text>
</comment>
<dbReference type="SUPFAM" id="SSF47781">
    <property type="entry name" value="RuvA domain 2-like"/>
    <property type="match status" value="1"/>
</dbReference>
<comment type="subunit">
    <text evidence="6">Homotetramer. Forms an RuvA(8)-RuvB(12)-Holliday junction (HJ) complex. HJ DNA is sandwiched between 2 RuvA tetramers; dsDNA enters through RuvA and exits via RuvB. An RuvB hexamer assembles on each DNA strand where it exits the tetramer. Each RuvB hexamer is contacted by two RuvA subunits (via domain III) on 2 adjacent RuvB subunits; this complex drives branch migration. In the full resolvosome a probable DNA-RuvA(4)-RuvB(12)-RuvC(2) complex forms which resolves the HJ.</text>
</comment>
<keyword evidence="4 6" id="KW-0233">DNA recombination</keyword>
<comment type="domain">
    <text evidence="6">Has three domains with a flexible linker between the domains II and III and assumes an 'L' shape. Domain III is highly mobile and contacts RuvB.</text>
</comment>